<evidence type="ECO:0008006" key="4">
    <source>
        <dbReference type="Google" id="ProtNLM"/>
    </source>
</evidence>
<dbReference type="EMBL" id="FLYI01000509">
    <property type="protein sequence ID" value="SCA60821.1"/>
    <property type="molecule type" value="Genomic_DNA"/>
</dbReference>
<dbReference type="Proteomes" id="UP000305196">
    <property type="component" value="Unassembled WGS sequence"/>
</dbReference>
<evidence type="ECO:0000313" key="2">
    <source>
        <dbReference type="EMBL" id="SCA60821.1"/>
    </source>
</evidence>
<keyword evidence="1" id="KW-1133">Transmembrane helix</keyword>
<keyword evidence="1" id="KW-0812">Transmembrane</keyword>
<dbReference type="VEuPathDB" id="PlasmoDB:PVW1_000028900"/>
<dbReference type="VEuPathDB" id="PlasmoDB:PVP01_0735500"/>
<evidence type="ECO:0000256" key="1">
    <source>
        <dbReference type="SAM" id="Phobius"/>
    </source>
</evidence>
<dbReference type="VEuPathDB" id="PlasmoDB:PVPAM_110060200"/>
<dbReference type="VEuPathDB" id="PlasmoDB:PVX_103680"/>
<reference evidence="2 3" key="1">
    <citation type="submission" date="2016-07" db="EMBL/GenBank/DDBJ databases">
        <authorList>
            <consortium name="Pathogen Informatics"/>
        </authorList>
    </citation>
    <scope>NUCLEOTIDE SEQUENCE [LARGE SCALE GENOMIC DNA]</scope>
</reference>
<evidence type="ECO:0000313" key="3">
    <source>
        <dbReference type="Proteomes" id="UP000305196"/>
    </source>
</evidence>
<organism evidence="2 3">
    <name type="scientific">Plasmodium vivax</name>
    <name type="common">malaria parasite P. vivax</name>
    <dbReference type="NCBI Taxonomy" id="5855"/>
    <lineage>
        <taxon>Eukaryota</taxon>
        <taxon>Sar</taxon>
        <taxon>Alveolata</taxon>
        <taxon>Apicomplexa</taxon>
        <taxon>Aconoidasida</taxon>
        <taxon>Haemosporida</taxon>
        <taxon>Plasmodiidae</taxon>
        <taxon>Plasmodium</taxon>
        <taxon>Plasmodium (Plasmodium)</taxon>
    </lineage>
</organism>
<accession>A0A1G4E8H6</accession>
<dbReference type="AlphaFoldDB" id="A0A1G4E8H6"/>
<proteinExistence type="predicted"/>
<gene>
    <name evidence="2" type="ORF">PVC01_000128500</name>
</gene>
<keyword evidence="1" id="KW-0472">Membrane</keyword>
<name>A0A1G4E8H6_PLAVI</name>
<feature type="transmembrane region" description="Helical" evidence="1">
    <location>
        <begin position="280"/>
        <end position="300"/>
    </location>
</feature>
<protein>
    <recommendedName>
        <fullName evidence="4">VIR protein</fullName>
    </recommendedName>
</protein>
<sequence length="352" mass="41690">MSNKEKDFSYKFIEESNFYTIFKEFDWSCNDRRYINGDISCYPDDRSKLTGTEDVDTLLKTLYSNLYRVYYTIENNQNDYFDNNQYEVKKMGCIYLKYWLYDHITSKNFSESKITEFFEGINDHIKGQIDSFTKDHCNFNKLTLDEIKRLKKLYAFNTILYAGDKNSVNCNNSECNYMDYFEEALLEFINSIKNCSTNPSEKEYCNEFKDFLKICYENNTYSGIAVYNTHKGNIDNTSKKYLLFAEKYENEKLYAYIKDNTWLNWSKIDHIVNPQKRTTIAATSVVGSAIGLSSIFYYLYKFTPFRSSLRKGKNVVNIDEREHDSLLYTSDTEPTPLKSRKYNVAYHTFSDT</sequence>